<gene>
    <name evidence="1" type="ORF">AMECASPLE_034222</name>
</gene>
<evidence type="ECO:0000313" key="2">
    <source>
        <dbReference type="Proteomes" id="UP001469553"/>
    </source>
</evidence>
<keyword evidence="2" id="KW-1185">Reference proteome</keyword>
<organism evidence="1 2">
    <name type="scientific">Ameca splendens</name>
    <dbReference type="NCBI Taxonomy" id="208324"/>
    <lineage>
        <taxon>Eukaryota</taxon>
        <taxon>Metazoa</taxon>
        <taxon>Chordata</taxon>
        <taxon>Craniata</taxon>
        <taxon>Vertebrata</taxon>
        <taxon>Euteleostomi</taxon>
        <taxon>Actinopterygii</taxon>
        <taxon>Neopterygii</taxon>
        <taxon>Teleostei</taxon>
        <taxon>Neoteleostei</taxon>
        <taxon>Acanthomorphata</taxon>
        <taxon>Ovalentaria</taxon>
        <taxon>Atherinomorphae</taxon>
        <taxon>Cyprinodontiformes</taxon>
        <taxon>Goodeidae</taxon>
        <taxon>Ameca</taxon>
    </lineage>
</organism>
<comment type="caution">
    <text evidence="1">The sequence shown here is derived from an EMBL/GenBank/DDBJ whole genome shotgun (WGS) entry which is preliminary data.</text>
</comment>
<protein>
    <submittedName>
        <fullName evidence="1">Uncharacterized protein</fullName>
    </submittedName>
</protein>
<evidence type="ECO:0000313" key="1">
    <source>
        <dbReference type="EMBL" id="MEQ2297376.1"/>
    </source>
</evidence>
<sequence>MYLCNQPSSSHGQRASRVDKIKQKLIKHFKGRRLKNASGSPTSSRSVRHQCRACSGQAASRCKDFCNQNEIETVTSPEEKIRLMFYRKNQDFSAEVCTKTSAKKT</sequence>
<dbReference type="Proteomes" id="UP001469553">
    <property type="component" value="Unassembled WGS sequence"/>
</dbReference>
<reference evidence="1 2" key="1">
    <citation type="submission" date="2021-06" db="EMBL/GenBank/DDBJ databases">
        <authorList>
            <person name="Palmer J.M."/>
        </authorList>
    </citation>
    <scope>NUCLEOTIDE SEQUENCE [LARGE SCALE GENOMIC DNA]</scope>
    <source>
        <strain evidence="1 2">AS_MEX2019</strain>
        <tissue evidence="1">Muscle</tissue>
    </source>
</reference>
<proteinExistence type="predicted"/>
<accession>A0ABV0YVB3</accession>
<name>A0ABV0YVB3_9TELE</name>
<dbReference type="EMBL" id="JAHRIP010042420">
    <property type="protein sequence ID" value="MEQ2297376.1"/>
    <property type="molecule type" value="Genomic_DNA"/>
</dbReference>